<dbReference type="Proteomes" id="UP000029453">
    <property type="component" value="Unassembled WGS sequence"/>
</dbReference>
<proteinExistence type="predicted"/>
<evidence type="ECO:0000256" key="1">
    <source>
        <dbReference type="SAM" id="Phobius"/>
    </source>
</evidence>
<feature type="transmembrane region" description="Helical" evidence="1">
    <location>
        <begin position="365"/>
        <end position="384"/>
    </location>
</feature>
<keyword evidence="3" id="KW-1185">Reference proteome</keyword>
<feature type="transmembrane region" description="Helical" evidence="1">
    <location>
        <begin position="20"/>
        <end position="43"/>
    </location>
</feature>
<reference evidence="2 3" key="1">
    <citation type="submission" date="2012-10" db="EMBL/GenBank/DDBJ databases">
        <title>Draft Genome Sequence of Paenibacillus popilliae ATCC 14706T.</title>
        <authorList>
            <person name="Iiyama K."/>
            <person name="Mori K."/>
            <person name="Mon H."/>
            <person name="Chieda Y."/>
            <person name="Lee J.M."/>
            <person name="Kusakabe T."/>
            <person name="Tashiro K."/>
            <person name="Asano S."/>
            <person name="Yasunaga-Aoki C."/>
            <person name="Shimizu S."/>
        </authorList>
    </citation>
    <scope>NUCLEOTIDE SEQUENCE [LARGE SCALE GENOMIC DNA]</scope>
    <source>
        <strain evidence="2 3">ATCC 14706</strain>
    </source>
</reference>
<keyword evidence="1" id="KW-1133">Transmembrane helix</keyword>
<feature type="transmembrane region" description="Helical" evidence="1">
    <location>
        <begin position="396"/>
        <end position="419"/>
    </location>
</feature>
<sequence length="430" mass="49896">MNWNELKFYVKHHKIMTLFIYLQLSLFFIIMGTFLAFVVQLHYESNGLQDKYQGKSIYHLLDGYYDGTQFEHFTSQPGYLKRLKNFYHDLTHTREFQYLAMDSHHILVKDTGLPEHFNEGYEQGHKKRQQQIGDETFTAVKSFQMNKQAFDFFGLTIAEGASWREQDVQAGEGDTLPALLGASYRHIFQVGDEIVIDYYFKPFTIKVIGFLQANSKIYYNGDPEFYLDEHILLPHQEYDRKPLSKRDESFQKISYFAMINGYIVTDGSPASGSSMMQRVDTIARKSAIGSYSFIRFNPHFLKYRGVMTILQENRGLVLTVFLSTALLHLMIIIMMLLLQQKKRLSALAIHYMNGATKVDLIKRQWLEILMVVVAAYITSFIILNKILKIGSGMTQFIMLFLCIFVSIIICLVPAINLWFRPLTKEINAGE</sequence>
<protein>
    <recommendedName>
        <fullName evidence="4">Permease</fullName>
    </recommendedName>
</protein>
<evidence type="ECO:0000313" key="3">
    <source>
        <dbReference type="Proteomes" id="UP000029453"/>
    </source>
</evidence>
<feature type="transmembrane region" description="Helical" evidence="1">
    <location>
        <begin position="316"/>
        <end position="338"/>
    </location>
</feature>
<dbReference type="AlphaFoldDB" id="M9LM78"/>
<evidence type="ECO:0000313" key="2">
    <source>
        <dbReference type="EMBL" id="GAC41196.1"/>
    </source>
</evidence>
<keyword evidence="1" id="KW-0812">Transmembrane</keyword>
<keyword evidence="1" id="KW-0472">Membrane</keyword>
<gene>
    <name evidence="2" type="ORF">PPOP_0545</name>
</gene>
<evidence type="ECO:0008006" key="4">
    <source>
        <dbReference type="Google" id="ProtNLM"/>
    </source>
</evidence>
<name>M9LM78_PAEPP</name>
<accession>M9LM78</accession>
<dbReference type="RefSeq" id="WP_006284485.1">
    <property type="nucleotide sequence ID" value="NZ_BALG01000024.1"/>
</dbReference>
<dbReference type="OrthoDB" id="5022643at2"/>
<organism evidence="2 3">
    <name type="scientific">Paenibacillus popilliae ATCC 14706</name>
    <dbReference type="NCBI Taxonomy" id="1212764"/>
    <lineage>
        <taxon>Bacteria</taxon>
        <taxon>Bacillati</taxon>
        <taxon>Bacillota</taxon>
        <taxon>Bacilli</taxon>
        <taxon>Bacillales</taxon>
        <taxon>Paenibacillaceae</taxon>
        <taxon>Paenibacillus</taxon>
    </lineage>
</organism>
<comment type="caution">
    <text evidence="2">The sequence shown here is derived from an EMBL/GenBank/DDBJ whole genome shotgun (WGS) entry which is preliminary data.</text>
</comment>
<dbReference type="EMBL" id="BALG01000024">
    <property type="protein sequence ID" value="GAC41196.1"/>
    <property type="molecule type" value="Genomic_DNA"/>
</dbReference>